<evidence type="ECO:0000259" key="5">
    <source>
        <dbReference type="Pfam" id="PF13458"/>
    </source>
</evidence>
<keyword evidence="7" id="KW-1185">Reference proteome</keyword>
<dbReference type="RefSeq" id="WP_380509474.1">
    <property type="nucleotide sequence ID" value="NZ_JBHEZX010000006.1"/>
</dbReference>
<dbReference type="Proteomes" id="UP001592582">
    <property type="component" value="Unassembled WGS sequence"/>
</dbReference>
<dbReference type="PRINTS" id="PR00412">
    <property type="entry name" value="EPOXHYDRLASE"/>
</dbReference>
<dbReference type="InterPro" id="IPR028081">
    <property type="entry name" value="Leu-bd"/>
</dbReference>
<keyword evidence="2" id="KW-0732">Signal</keyword>
<evidence type="ECO:0000256" key="1">
    <source>
        <dbReference type="ARBA" id="ARBA00010062"/>
    </source>
</evidence>
<dbReference type="GO" id="GO:0016787">
    <property type="term" value="F:hydrolase activity"/>
    <property type="evidence" value="ECO:0007669"/>
    <property type="project" value="UniProtKB-KW"/>
</dbReference>
<dbReference type="InterPro" id="IPR051010">
    <property type="entry name" value="BCAA_transport"/>
</dbReference>
<organism evidence="6 7">
    <name type="scientific">Streptacidiphilus alkalitolerans</name>
    <dbReference type="NCBI Taxonomy" id="3342712"/>
    <lineage>
        <taxon>Bacteria</taxon>
        <taxon>Bacillati</taxon>
        <taxon>Actinomycetota</taxon>
        <taxon>Actinomycetes</taxon>
        <taxon>Kitasatosporales</taxon>
        <taxon>Streptomycetaceae</taxon>
        <taxon>Streptacidiphilus</taxon>
    </lineage>
</organism>
<dbReference type="SUPFAM" id="SSF53474">
    <property type="entry name" value="alpha/beta-Hydrolases"/>
    <property type="match status" value="1"/>
</dbReference>
<dbReference type="Gene3D" id="3.40.50.2300">
    <property type="match status" value="2"/>
</dbReference>
<evidence type="ECO:0000256" key="3">
    <source>
        <dbReference type="SAM" id="MobiDB-lite"/>
    </source>
</evidence>
<evidence type="ECO:0000313" key="6">
    <source>
        <dbReference type="EMBL" id="MFC1410905.1"/>
    </source>
</evidence>
<evidence type="ECO:0000313" key="7">
    <source>
        <dbReference type="Proteomes" id="UP001592582"/>
    </source>
</evidence>
<name>A0ABV6VAZ8_9ACTN</name>
<reference evidence="6 7" key="1">
    <citation type="submission" date="2024-09" db="EMBL/GenBank/DDBJ databases">
        <authorList>
            <person name="Lee S.D."/>
        </authorList>
    </citation>
    <scope>NUCLEOTIDE SEQUENCE [LARGE SCALE GENOMIC DNA]</scope>
    <source>
        <strain evidence="6 7">N1-1</strain>
    </source>
</reference>
<proteinExistence type="inferred from homology"/>
<dbReference type="EMBL" id="JBHEZX010000006">
    <property type="protein sequence ID" value="MFC1410905.1"/>
    <property type="molecule type" value="Genomic_DNA"/>
</dbReference>
<protein>
    <submittedName>
        <fullName evidence="6">Alpha/beta fold hydrolase</fullName>
    </submittedName>
</protein>
<evidence type="ECO:0000256" key="2">
    <source>
        <dbReference type="ARBA" id="ARBA00022729"/>
    </source>
</evidence>
<feature type="domain" description="Leucine-binding protein" evidence="5">
    <location>
        <begin position="344"/>
        <end position="670"/>
    </location>
</feature>
<dbReference type="Pfam" id="PF00561">
    <property type="entry name" value="Abhydrolase_1"/>
    <property type="match status" value="1"/>
</dbReference>
<dbReference type="InterPro" id="IPR029058">
    <property type="entry name" value="AB_hydrolase_fold"/>
</dbReference>
<dbReference type="InterPro" id="IPR028082">
    <property type="entry name" value="Peripla_BP_I"/>
</dbReference>
<dbReference type="Gene3D" id="3.40.50.1820">
    <property type="entry name" value="alpha/beta hydrolase"/>
    <property type="match status" value="1"/>
</dbReference>
<dbReference type="PANTHER" id="PTHR30483:SF6">
    <property type="entry name" value="PERIPLASMIC BINDING PROTEIN OF ABC TRANSPORTER FOR NATURAL AMINO ACIDS"/>
    <property type="match status" value="1"/>
</dbReference>
<dbReference type="Pfam" id="PF13458">
    <property type="entry name" value="Peripla_BP_6"/>
    <property type="match status" value="1"/>
</dbReference>
<dbReference type="PRINTS" id="PR00111">
    <property type="entry name" value="ABHYDROLASE"/>
</dbReference>
<gene>
    <name evidence="6" type="ORF">ACEZDG_16705</name>
</gene>
<comment type="similarity">
    <text evidence="1">Belongs to the leucine-binding protein family.</text>
</comment>
<feature type="region of interest" description="Disordered" evidence="3">
    <location>
        <begin position="281"/>
        <end position="309"/>
    </location>
</feature>
<dbReference type="CDD" id="cd06348">
    <property type="entry name" value="PBP1_ABC_HAAT-like"/>
    <property type="match status" value="1"/>
</dbReference>
<accession>A0ABV6VAZ8</accession>
<keyword evidence="6" id="KW-0378">Hydrolase</keyword>
<dbReference type="SUPFAM" id="SSF53822">
    <property type="entry name" value="Periplasmic binding protein-like I"/>
    <property type="match status" value="1"/>
</dbReference>
<feature type="domain" description="AB hydrolase-1" evidence="4">
    <location>
        <begin position="23"/>
        <end position="264"/>
    </location>
</feature>
<dbReference type="PANTHER" id="PTHR30483">
    <property type="entry name" value="LEUCINE-SPECIFIC-BINDING PROTEIN"/>
    <property type="match status" value="1"/>
</dbReference>
<comment type="caution">
    <text evidence="6">The sequence shown here is derived from an EMBL/GenBank/DDBJ whole genome shotgun (WGS) entry which is preliminary data.</text>
</comment>
<dbReference type="InterPro" id="IPR000639">
    <property type="entry name" value="Epox_hydrolase-like"/>
</dbReference>
<dbReference type="InterPro" id="IPR000073">
    <property type="entry name" value="AB_hydrolase_1"/>
</dbReference>
<feature type="compositionally biased region" description="Low complexity" evidence="3">
    <location>
        <begin position="286"/>
        <end position="300"/>
    </location>
</feature>
<evidence type="ECO:0000259" key="4">
    <source>
        <dbReference type="Pfam" id="PF00561"/>
    </source>
</evidence>
<sequence>MNVTFAQVGGLRTRILAEGSEGPAVLLVHGGGLSADVFAPNIRGLGADFRVAAADLPGCGFTEPGDYTRQSAARLCRDHLFAVADSLGFEEFSIVGSSFGAQVAVLARLARPERVRSLVLTASASAFYPPARVYASVREALHHCDPSTPGRHQEAEAERQLRQLAPAAGPQLAEILLPYTTARALPGHAAATAAMLTALQDPPRAEPWHVRDKLGRVGVPTLVVWGGQDPRVPLADAREAISALPAGRLEVFEDSGHLPFLEEPARFNRLVADFLRHRPPVPAPAPRSVRAPRSVPAPRSTPQKGTTMRTDRRTTVLLASLGLVGLSATAGCAGTTASAQSSDTVTIGVVVSTTGASAPFGIQQEQALKLAEKDINGSGRLGALKLKFVFTDDHSQVSQASALYDQLINAQHVAAIIGPTSSTSAQTTSPVAQAQHVPVLLVSASAVKGITDVGDQIWRDSLTDAQLIPQAVAAAKKAYHVKRAVLLYADDDATTQSSAKTFETALRAQGIEVAAKLSFASTDKDFAAQLTQAKQAKADALFVAAVPQGGIGLLQQARQLGITLPVVGSNGFNSPAFLSGAGAAADNTLVASAWDVHSTNPLSTAFVTEYHKAYGKDPDQFSAQAYAGATILAQAVADGGGDRAGILAGLKKVKDLPTVLGAFNFTSGRDGSYKAVPLLIKNDTYTPLN</sequence>